<comment type="caution">
    <text evidence="1">The sequence shown here is derived from an EMBL/GenBank/DDBJ whole genome shotgun (WGS) entry which is preliminary data.</text>
</comment>
<name>A0ACC3D337_9PEZI</name>
<dbReference type="EMBL" id="JAWDJW010008046">
    <property type="protein sequence ID" value="KAK3061133.1"/>
    <property type="molecule type" value="Genomic_DNA"/>
</dbReference>
<evidence type="ECO:0000313" key="2">
    <source>
        <dbReference type="Proteomes" id="UP001186974"/>
    </source>
</evidence>
<sequence>MRCNDQAINRQEAWHLYQPKPSNTHKPTNGTEDECRVERHDTPDNVEKESDNVSSAPVGNQLPQAKRIQLESVEAFKDVLACGQPVIIEGVNLGSCIDTWDAEYLKERLGAQRPVIVHSSSSVHMDFQKKNFSYVKQPFGEFVERAGRGEHVYLRAVSSDQPLKSSTSLKADFPEIAGDFGLPPEMQFAAENEHSSVLRISGEVTMWLHYDVMANILCQIRGSKSIVLFPTSDIHRLGFPPGETTSTLSPLTDRKTMARTSPMEAVLLPGDLLFIPPCWPHVTAPNGPNMSVAVNVFFRSLINGYSAGKDVYGNRDLEMYQNGRREIEKIAKAIHDDTKEDATAWKEALGGAIERRIMLSDSTKGAKEANRIVKSAEGLPRDIGQFYLDRLAEEVRQLS</sequence>
<proteinExistence type="predicted"/>
<gene>
    <name evidence="1" type="ORF">LTS18_006954</name>
</gene>
<accession>A0ACC3D337</accession>
<keyword evidence="2" id="KW-1185">Reference proteome</keyword>
<evidence type="ECO:0000313" key="1">
    <source>
        <dbReference type="EMBL" id="KAK3061133.1"/>
    </source>
</evidence>
<reference evidence="1" key="1">
    <citation type="submission" date="2024-09" db="EMBL/GenBank/DDBJ databases">
        <title>Black Yeasts Isolated from many extreme environments.</title>
        <authorList>
            <person name="Coleine C."/>
            <person name="Stajich J.E."/>
            <person name="Selbmann L."/>
        </authorList>
    </citation>
    <scope>NUCLEOTIDE SEQUENCE</scope>
    <source>
        <strain evidence="1">CCFEE 5737</strain>
    </source>
</reference>
<organism evidence="1 2">
    <name type="scientific">Coniosporium uncinatum</name>
    <dbReference type="NCBI Taxonomy" id="93489"/>
    <lineage>
        <taxon>Eukaryota</taxon>
        <taxon>Fungi</taxon>
        <taxon>Dikarya</taxon>
        <taxon>Ascomycota</taxon>
        <taxon>Pezizomycotina</taxon>
        <taxon>Dothideomycetes</taxon>
        <taxon>Dothideomycetes incertae sedis</taxon>
        <taxon>Coniosporium</taxon>
    </lineage>
</organism>
<protein>
    <submittedName>
        <fullName evidence="1">Uncharacterized protein</fullName>
    </submittedName>
</protein>
<dbReference type="Proteomes" id="UP001186974">
    <property type="component" value="Unassembled WGS sequence"/>
</dbReference>